<proteinExistence type="predicted"/>
<reference evidence="2" key="1">
    <citation type="submission" date="2023-07" db="EMBL/GenBank/DDBJ databases">
        <authorList>
            <consortium name="CYATHOMIX"/>
        </authorList>
    </citation>
    <scope>NUCLEOTIDE SEQUENCE</scope>
    <source>
        <strain evidence="2">N/A</strain>
    </source>
</reference>
<dbReference type="PROSITE" id="PS50097">
    <property type="entry name" value="BTB"/>
    <property type="match status" value="1"/>
</dbReference>
<sequence length="458" mass="51481">MDVPEVPEVDGLEVLDFSKKNEDGSPHPYEIRLSNGRKVLVHEENAYQNFYENERSFEDLEGNNDGEKIAFEFDFQVHKDGLKELKVVGNTIHSNPMAIYHANVLWSYAYGLSVAEEDKENSDLLCQFEMISLGPHFSKKGEIVKGGIGNNSPPKQLPPEVHNITLHLKGKDDIEVPLVERGDRFVAESLLSLNLLNEVMEQTTTLTMRVKITISRSYFSLDKLIDLSLKQPKTTPAAEKILSTILAGDKPPGFDWVITVAEGSPREYFVHKKVLADASPILQVLVHTHSSLPNENLLMISHEDRFILTSTHAVDMKTILTYLYLRQYAMPPFDAFARVGRALCALFSKDVIEKFFEHWQVAIVRDILNLDRKDYKNTLLACTRHLISIFSAPYGAFPVAKRVAVATMADTWQMAEAAGINVEEELNVGTLPKGMLDKIFYSVGKFRMVVAGVKKTGV</sequence>
<dbReference type="InterPro" id="IPR000210">
    <property type="entry name" value="BTB/POZ_dom"/>
</dbReference>
<evidence type="ECO:0000313" key="2">
    <source>
        <dbReference type="EMBL" id="CAJ0606914.1"/>
    </source>
</evidence>
<name>A0AA36HB13_CYLNA</name>
<evidence type="ECO:0000259" key="1">
    <source>
        <dbReference type="PROSITE" id="PS50097"/>
    </source>
</evidence>
<organism evidence="2 3">
    <name type="scientific">Cylicocyclus nassatus</name>
    <name type="common">Nematode worm</name>
    <dbReference type="NCBI Taxonomy" id="53992"/>
    <lineage>
        <taxon>Eukaryota</taxon>
        <taxon>Metazoa</taxon>
        <taxon>Ecdysozoa</taxon>
        <taxon>Nematoda</taxon>
        <taxon>Chromadorea</taxon>
        <taxon>Rhabditida</taxon>
        <taxon>Rhabditina</taxon>
        <taxon>Rhabditomorpha</taxon>
        <taxon>Strongyloidea</taxon>
        <taxon>Strongylidae</taxon>
        <taxon>Cylicocyclus</taxon>
    </lineage>
</organism>
<dbReference type="AlphaFoldDB" id="A0AA36HB13"/>
<gene>
    <name evidence="2" type="ORF">CYNAS_LOCUS18897</name>
</gene>
<dbReference type="EMBL" id="CATQJL010000316">
    <property type="protein sequence ID" value="CAJ0606914.1"/>
    <property type="molecule type" value="Genomic_DNA"/>
</dbReference>
<evidence type="ECO:0000313" key="3">
    <source>
        <dbReference type="Proteomes" id="UP001176961"/>
    </source>
</evidence>
<dbReference type="Proteomes" id="UP001176961">
    <property type="component" value="Unassembled WGS sequence"/>
</dbReference>
<protein>
    <recommendedName>
        <fullName evidence="1">BTB domain-containing protein</fullName>
    </recommendedName>
</protein>
<feature type="domain" description="BTB" evidence="1">
    <location>
        <begin position="254"/>
        <end position="332"/>
    </location>
</feature>
<keyword evidence="3" id="KW-1185">Reference proteome</keyword>
<accession>A0AA36HB13</accession>
<comment type="caution">
    <text evidence="2">The sequence shown here is derived from an EMBL/GenBank/DDBJ whole genome shotgun (WGS) entry which is preliminary data.</text>
</comment>